<reference evidence="7 8" key="1">
    <citation type="submission" date="2023-06" db="EMBL/GenBank/DDBJ databases">
        <title>Roseiconus lacunae JC819 isolated from Gulf of Mannar region, Tamil Nadu.</title>
        <authorList>
            <person name="Pk S."/>
            <person name="Ch S."/>
            <person name="Ch V.R."/>
        </authorList>
    </citation>
    <scope>NUCLEOTIDE SEQUENCE [LARGE SCALE GENOMIC DNA]</scope>
    <source>
        <strain evidence="7 8">JC819</strain>
    </source>
</reference>
<dbReference type="InterPro" id="IPR014331">
    <property type="entry name" value="RNA_pol_sigma70_ECF_RHOBA"/>
</dbReference>
<dbReference type="Pfam" id="PF08281">
    <property type="entry name" value="Sigma70_r4_2"/>
    <property type="match status" value="1"/>
</dbReference>
<proteinExistence type="inferred from homology"/>
<evidence type="ECO:0000256" key="3">
    <source>
        <dbReference type="ARBA" id="ARBA00023082"/>
    </source>
</evidence>
<dbReference type="SUPFAM" id="SSF88946">
    <property type="entry name" value="Sigma2 domain of RNA polymerase sigma factors"/>
    <property type="match status" value="1"/>
</dbReference>
<evidence type="ECO:0000259" key="5">
    <source>
        <dbReference type="Pfam" id="PF04542"/>
    </source>
</evidence>
<evidence type="ECO:0000313" key="8">
    <source>
        <dbReference type="Proteomes" id="UP001239462"/>
    </source>
</evidence>
<dbReference type="Pfam" id="PF04542">
    <property type="entry name" value="Sigma70_r2"/>
    <property type="match status" value="1"/>
</dbReference>
<dbReference type="SUPFAM" id="SSF88659">
    <property type="entry name" value="Sigma3 and sigma4 domains of RNA polymerase sigma factors"/>
    <property type="match status" value="1"/>
</dbReference>
<dbReference type="Gene3D" id="1.10.1740.10">
    <property type="match status" value="1"/>
</dbReference>
<keyword evidence="8" id="KW-1185">Reference proteome</keyword>
<dbReference type="Gene3D" id="1.10.10.10">
    <property type="entry name" value="Winged helix-like DNA-binding domain superfamily/Winged helix DNA-binding domain"/>
    <property type="match status" value="1"/>
</dbReference>
<evidence type="ECO:0000313" key="7">
    <source>
        <dbReference type="EMBL" id="MDM4016468.1"/>
    </source>
</evidence>
<dbReference type="NCBIfam" id="TIGR02937">
    <property type="entry name" value="sigma70-ECF"/>
    <property type="match status" value="1"/>
</dbReference>
<keyword evidence="2" id="KW-0805">Transcription regulation</keyword>
<dbReference type="InterPro" id="IPR013325">
    <property type="entry name" value="RNA_pol_sigma_r2"/>
</dbReference>
<dbReference type="NCBIfam" id="TIGR02989">
    <property type="entry name" value="Sig-70_gvs1"/>
    <property type="match status" value="1"/>
</dbReference>
<dbReference type="PANTHER" id="PTHR43133">
    <property type="entry name" value="RNA POLYMERASE ECF-TYPE SIGMA FACTO"/>
    <property type="match status" value="1"/>
</dbReference>
<dbReference type="RefSeq" id="WP_149497045.1">
    <property type="nucleotide sequence ID" value="NZ_JASZZN010000009.1"/>
</dbReference>
<keyword evidence="3" id="KW-0731">Sigma factor</keyword>
<dbReference type="InterPro" id="IPR013324">
    <property type="entry name" value="RNA_pol_sigma_r3/r4-like"/>
</dbReference>
<dbReference type="EMBL" id="JASZZN010000009">
    <property type="protein sequence ID" value="MDM4016468.1"/>
    <property type="molecule type" value="Genomic_DNA"/>
</dbReference>
<dbReference type="InterPro" id="IPR039425">
    <property type="entry name" value="RNA_pol_sigma-70-like"/>
</dbReference>
<protein>
    <submittedName>
        <fullName evidence="7">Sigma-70 family RNA polymerase sigma factor</fullName>
    </submittedName>
</protein>
<comment type="similarity">
    <text evidence="1">Belongs to the sigma-70 factor family. ECF subfamily.</text>
</comment>
<dbReference type="InterPro" id="IPR007627">
    <property type="entry name" value="RNA_pol_sigma70_r2"/>
</dbReference>
<dbReference type="InterPro" id="IPR013249">
    <property type="entry name" value="RNA_pol_sigma70_r4_t2"/>
</dbReference>
<feature type="domain" description="RNA polymerase sigma-70 region 2" evidence="5">
    <location>
        <begin position="12"/>
        <end position="79"/>
    </location>
</feature>
<organism evidence="7 8">
    <name type="scientific">Roseiconus lacunae</name>
    <dbReference type="NCBI Taxonomy" id="2605694"/>
    <lineage>
        <taxon>Bacteria</taxon>
        <taxon>Pseudomonadati</taxon>
        <taxon>Planctomycetota</taxon>
        <taxon>Planctomycetia</taxon>
        <taxon>Pirellulales</taxon>
        <taxon>Pirellulaceae</taxon>
        <taxon>Roseiconus</taxon>
    </lineage>
</organism>
<dbReference type="Proteomes" id="UP001239462">
    <property type="component" value="Unassembled WGS sequence"/>
</dbReference>
<evidence type="ECO:0000256" key="2">
    <source>
        <dbReference type="ARBA" id="ARBA00023015"/>
    </source>
</evidence>
<dbReference type="InterPro" id="IPR014284">
    <property type="entry name" value="RNA_pol_sigma-70_dom"/>
</dbReference>
<evidence type="ECO:0000256" key="1">
    <source>
        <dbReference type="ARBA" id="ARBA00010641"/>
    </source>
</evidence>
<dbReference type="InterPro" id="IPR036388">
    <property type="entry name" value="WH-like_DNA-bd_sf"/>
</dbReference>
<evidence type="ECO:0000259" key="6">
    <source>
        <dbReference type="Pfam" id="PF08281"/>
    </source>
</evidence>
<evidence type="ECO:0000256" key="4">
    <source>
        <dbReference type="ARBA" id="ARBA00023163"/>
    </source>
</evidence>
<dbReference type="PANTHER" id="PTHR43133:SF51">
    <property type="entry name" value="RNA POLYMERASE SIGMA FACTOR"/>
    <property type="match status" value="1"/>
</dbReference>
<accession>A0ABT7PIZ4</accession>
<sequence length="175" mass="19929">MRSEQQIRFTKLWTEVQPAVAMYVRAIVRDPHATSDIVQNTAVVLLRKFDEWDSSRDYLRWAMGIAKFELLAYHRNSGRDRLVFDESLLDALAESWPSVISEVDHEQSALQDCLETLSPKAREIVNLRYFGGLKVPKIAEQLGLTAGAIRIALMRIRHQLAGCVERRLQVHGGDA</sequence>
<comment type="caution">
    <text evidence="7">The sequence shown here is derived from an EMBL/GenBank/DDBJ whole genome shotgun (WGS) entry which is preliminary data.</text>
</comment>
<name>A0ABT7PIZ4_9BACT</name>
<feature type="domain" description="RNA polymerase sigma factor 70 region 4 type 2" evidence="6">
    <location>
        <begin position="109"/>
        <end position="159"/>
    </location>
</feature>
<dbReference type="CDD" id="cd06171">
    <property type="entry name" value="Sigma70_r4"/>
    <property type="match status" value="1"/>
</dbReference>
<gene>
    <name evidence="7" type="ORF">QTN89_13570</name>
</gene>
<keyword evidence="4" id="KW-0804">Transcription</keyword>